<evidence type="ECO:0000313" key="3">
    <source>
        <dbReference type="Proteomes" id="UP000708208"/>
    </source>
</evidence>
<dbReference type="GO" id="GO:0005737">
    <property type="term" value="C:cytoplasm"/>
    <property type="evidence" value="ECO:0007669"/>
    <property type="project" value="TreeGrafter"/>
</dbReference>
<dbReference type="PANTHER" id="PTHR23324">
    <property type="entry name" value="SEC14 RELATED PROTEIN"/>
    <property type="match status" value="1"/>
</dbReference>
<name>A0A8J2LU92_9HEXA</name>
<sequence length="212" mass="24477">MSAPNAEEHILIDKRRSQTLDLEFEDTSDMFYVRWLRAREGYVTKAKDLLRKHAQYIEETDFFELRTGEPPEDFSKKIPVEIIGFDVDNCPSFGRLAPLDNFKKVMMAPGGKHIENLEANNCETLLSWSFLTSNHDIGFSLSCENEVLVKYARVEAKLRPQEGSDNCQHPGTYRIIFDNSFRRMRAKEVNFKVSLGCFFSTVTLLTKTILLH</sequence>
<feature type="domain" description="GOLD" evidence="1">
    <location>
        <begin position="71"/>
        <end position="195"/>
    </location>
</feature>
<dbReference type="SMART" id="SM01100">
    <property type="entry name" value="CRAL_TRIO_N"/>
    <property type="match status" value="1"/>
</dbReference>
<dbReference type="AlphaFoldDB" id="A0A8J2LU92"/>
<organism evidence="2 3">
    <name type="scientific">Allacma fusca</name>
    <dbReference type="NCBI Taxonomy" id="39272"/>
    <lineage>
        <taxon>Eukaryota</taxon>
        <taxon>Metazoa</taxon>
        <taxon>Ecdysozoa</taxon>
        <taxon>Arthropoda</taxon>
        <taxon>Hexapoda</taxon>
        <taxon>Collembola</taxon>
        <taxon>Symphypleona</taxon>
        <taxon>Sminthuridae</taxon>
        <taxon>Allacma</taxon>
    </lineage>
</organism>
<dbReference type="PROSITE" id="PS50866">
    <property type="entry name" value="GOLD"/>
    <property type="match status" value="1"/>
</dbReference>
<dbReference type="OrthoDB" id="1434354at2759"/>
<dbReference type="EMBL" id="CAJVCH010548475">
    <property type="protein sequence ID" value="CAG7828710.1"/>
    <property type="molecule type" value="Genomic_DNA"/>
</dbReference>
<protein>
    <recommendedName>
        <fullName evidence="1">GOLD domain-containing protein</fullName>
    </recommendedName>
</protein>
<keyword evidence="3" id="KW-1185">Reference proteome</keyword>
<dbReference type="Proteomes" id="UP000708208">
    <property type="component" value="Unassembled WGS sequence"/>
</dbReference>
<dbReference type="InterPro" id="IPR009038">
    <property type="entry name" value="GOLD_dom"/>
</dbReference>
<evidence type="ECO:0000313" key="2">
    <source>
        <dbReference type="EMBL" id="CAG7828710.1"/>
    </source>
</evidence>
<gene>
    <name evidence="2" type="ORF">AFUS01_LOCUS38619</name>
</gene>
<dbReference type="InterPro" id="IPR051064">
    <property type="entry name" value="SEC14/CRAL-TRIO_domain"/>
</dbReference>
<proteinExistence type="predicted"/>
<comment type="caution">
    <text evidence="2">The sequence shown here is derived from an EMBL/GenBank/DDBJ whole genome shotgun (WGS) entry which is preliminary data.</text>
</comment>
<accession>A0A8J2LU92</accession>
<reference evidence="2" key="1">
    <citation type="submission" date="2021-06" db="EMBL/GenBank/DDBJ databases">
        <authorList>
            <person name="Hodson N. C."/>
            <person name="Mongue J. A."/>
            <person name="Jaron S. K."/>
        </authorList>
    </citation>
    <scope>NUCLEOTIDE SEQUENCE</scope>
</reference>
<dbReference type="PANTHER" id="PTHR23324:SF83">
    <property type="entry name" value="SEC14-LIKE PROTEIN 2"/>
    <property type="match status" value="1"/>
</dbReference>
<dbReference type="InterPro" id="IPR011074">
    <property type="entry name" value="CRAL/TRIO_N_dom"/>
</dbReference>
<evidence type="ECO:0000259" key="1">
    <source>
        <dbReference type="PROSITE" id="PS50866"/>
    </source>
</evidence>